<organism evidence="1">
    <name type="scientific">Salix viminalis</name>
    <name type="common">Common osier</name>
    <name type="synonym">Basket willow</name>
    <dbReference type="NCBI Taxonomy" id="40686"/>
    <lineage>
        <taxon>Eukaryota</taxon>
        <taxon>Viridiplantae</taxon>
        <taxon>Streptophyta</taxon>
        <taxon>Embryophyta</taxon>
        <taxon>Tracheophyta</taxon>
        <taxon>Spermatophyta</taxon>
        <taxon>Magnoliopsida</taxon>
        <taxon>eudicotyledons</taxon>
        <taxon>Gunneridae</taxon>
        <taxon>Pentapetalae</taxon>
        <taxon>rosids</taxon>
        <taxon>fabids</taxon>
        <taxon>Malpighiales</taxon>
        <taxon>Salicaceae</taxon>
        <taxon>Saliceae</taxon>
        <taxon>Salix</taxon>
    </lineage>
</organism>
<accession>A0A6N2NIH6</accession>
<protein>
    <submittedName>
        <fullName evidence="1">Uncharacterized protein</fullName>
    </submittedName>
</protein>
<gene>
    <name evidence="1" type="ORF">SVIM_LOCUS459440</name>
</gene>
<dbReference type="EMBL" id="CAADRP010002117">
    <property type="protein sequence ID" value="VFU61393.1"/>
    <property type="molecule type" value="Genomic_DNA"/>
</dbReference>
<evidence type="ECO:0000313" key="1">
    <source>
        <dbReference type="EMBL" id="VFU61393.1"/>
    </source>
</evidence>
<reference evidence="1" key="1">
    <citation type="submission" date="2019-03" db="EMBL/GenBank/DDBJ databases">
        <authorList>
            <person name="Mank J."/>
            <person name="Almeida P."/>
        </authorList>
    </citation>
    <scope>NUCLEOTIDE SEQUENCE</scope>
    <source>
        <strain evidence="1">78183</strain>
    </source>
</reference>
<dbReference type="AlphaFoldDB" id="A0A6N2NIH6"/>
<proteinExistence type="predicted"/>
<name>A0A6N2NIH6_SALVM</name>
<sequence length="119" mass="13454">MECTLNMEDFKIRAMMIKKNSCSMSYFSADSMQYLPNQARRSSLGKSTSSTIGLQSLGHCMKLIPSTSNQEESGMMIDVPSFSDIEAMILEMDLCPDDSDSFINHEVSRYQNEDAMRQL</sequence>